<sequence length="105" mass="12428">MPDAVAPRWPIVDKRHLKTKVRVIKERRQTPIKPSLTNPRRTGYENVHITNDELDAYLYWKQNIFNATDEWRPNHASTSPFSFKHETNELQPKGACLLQPNRNFF</sequence>
<accession>A0AAQ3RX18</accession>
<dbReference type="Proteomes" id="UP001374535">
    <property type="component" value="Chromosome 6"/>
</dbReference>
<protein>
    <submittedName>
        <fullName evidence="1">Uncharacterized protein</fullName>
    </submittedName>
</protein>
<reference evidence="1 2" key="1">
    <citation type="journal article" date="2023" name="Life. Sci Alliance">
        <title>Evolutionary insights into 3D genome organization and epigenetic landscape of Vigna mungo.</title>
        <authorList>
            <person name="Junaid A."/>
            <person name="Singh B."/>
            <person name="Bhatia S."/>
        </authorList>
    </citation>
    <scope>NUCLEOTIDE SEQUENCE [LARGE SCALE GENOMIC DNA]</scope>
    <source>
        <strain evidence="1">Urdbean</strain>
    </source>
</reference>
<evidence type="ECO:0000313" key="2">
    <source>
        <dbReference type="Proteomes" id="UP001374535"/>
    </source>
</evidence>
<dbReference type="AlphaFoldDB" id="A0AAQ3RX18"/>
<name>A0AAQ3RX18_VIGMU</name>
<proteinExistence type="predicted"/>
<dbReference type="EMBL" id="CP144695">
    <property type="protein sequence ID" value="WVZ07396.1"/>
    <property type="molecule type" value="Genomic_DNA"/>
</dbReference>
<gene>
    <name evidence="1" type="ORF">V8G54_020742</name>
</gene>
<evidence type="ECO:0000313" key="1">
    <source>
        <dbReference type="EMBL" id="WVZ07396.1"/>
    </source>
</evidence>
<organism evidence="1 2">
    <name type="scientific">Vigna mungo</name>
    <name type="common">Black gram</name>
    <name type="synonym">Phaseolus mungo</name>
    <dbReference type="NCBI Taxonomy" id="3915"/>
    <lineage>
        <taxon>Eukaryota</taxon>
        <taxon>Viridiplantae</taxon>
        <taxon>Streptophyta</taxon>
        <taxon>Embryophyta</taxon>
        <taxon>Tracheophyta</taxon>
        <taxon>Spermatophyta</taxon>
        <taxon>Magnoliopsida</taxon>
        <taxon>eudicotyledons</taxon>
        <taxon>Gunneridae</taxon>
        <taxon>Pentapetalae</taxon>
        <taxon>rosids</taxon>
        <taxon>fabids</taxon>
        <taxon>Fabales</taxon>
        <taxon>Fabaceae</taxon>
        <taxon>Papilionoideae</taxon>
        <taxon>50 kb inversion clade</taxon>
        <taxon>NPAAA clade</taxon>
        <taxon>indigoferoid/millettioid clade</taxon>
        <taxon>Phaseoleae</taxon>
        <taxon>Vigna</taxon>
    </lineage>
</organism>
<keyword evidence="2" id="KW-1185">Reference proteome</keyword>